<dbReference type="OrthoDB" id="9809695at2"/>
<dbReference type="Gene3D" id="3.30.70.100">
    <property type="match status" value="1"/>
</dbReference>
<dbReference type="SUPFAM" id="SSF54909">
    <property type="entry name" value="Dimeric alpha+beta barrel"/>
    <property type="match status" value="1"/>
</dbReference>
<gene>
    <name evidence="1" type="ORF">BJF93_17430</name>
</gene>
<dbReference type="Proteomes" id="UP000186364">
    <property type="component" value="Unassembled WGS sequence"/>
</dbReference>
<dbReference type="RefSeq" id="WP_075629047.1">
    <property type="nucleotide sequence ID" value="NZ_FOAM01000003.1"/>
</dbReference>
<dbReference type="AlphaFoldDB" id="A0A1Q9AT64"/>
<dbReference type="InterPro" id="IPR011008">
    <property type="entry name" value="Dimeric_a/b-barrel"/>
</dbReference>
<keyword evidence="2" id="KW-1185">Reference proteome</keyword>
<evidence type="ECO:0000313" key="2">
    <source>
        <dbReference type="Proteomes" id="UP000186364"/>
    </source>
</evidence>
<accession>A0A1Q9AT64</accession>
<evidence type="ECO:0000313" key="1">
    <source>
        <dbReference type="EMBL" id="OLP58622.1"/>
    </source>
</evidence>
<organism evidence="1 2">
    <name type="scientific">Xaviernesmea oryzae</name>
    <dbReference type="NCBI Taxonomy" id="464029"/>
    <lineage>
        <taxon>Bacteria</taxon>
        <taxon>Pseudomonadati</taxon>
        <taxon>Pseudomonadota</taxon>
        <taxon>Alphaproteobacteria</taxon>
        <taxon>Hyphomicrobiales</taxon>
        <taxon>Rhizobiaceae</taxon>
        <taxon>Rhizobium/Agrobacterium group</taxon>
        <taxon>Xaviernesmea</taxon>
    </lineage>
</organism>
<reference evidence="1 2" key="1">
    <citation type="submission" date="2016-09" db="EMBL/GenBank/DDBJ databases">
        <title>Rhizobium sp. nov., a novel species isolated from the rice rhizosphere.</title>
        <authorList>
            <person name="Zhao J."/>
            <person name="Zhang X."/>
        </authorList>
    </citation>
    <scope>NUCLEOTIDE SEQUENCE [LARGE SCALE GENOMIC DNA]</scope>
    <source>
        <strain evidence="1 2">1.7048</strain>
    </source>
</reference>
<name>A0A1Q9AT64_9HYPH</name>
<sequence length="117" mass="12697">MSRVIEILSYRLKPGTGQDFFEIMSTVSVPLHQGQGIDVVWHGRSLDHEDGYGLIRAFADLDTLEAQQAVFYASEAWRAGPREAIIARIDTSAKLVLSVSHAAIEALRCQGASAAIG</sequence>
<protein>
    <submittedName>
        <fullName evidence="1">NIPSNAP family containing protein</fullName>
    </submittedName>
</protein>
<comment type="caution">
    <text evidence="1">The sequence shown here is derived from an EMBL/GenBank/DDBJ whole genome shotgun (WGS) entry which is preliminary data.</text>
</comment>
<dbReference type="EMBL" id="MKIP01000057">
    <property type="protein sequence ID" value="OLP58622.1"/>
    <property type="molecule type" value="Genomic_DNA"/>
</dbReference>
<proteinExistence type="predicted"/>